<organism evidence="1 2">
    <name type="scientific">Rangifer tarandus platyrhynchus</name>
    <name type="common">Svalbard reindeer</name>
    <dbReference type="NCBI Taxonomy" id="3082113"/>
    <lineage>
        <taxon>Eukaryota</taxon>
        <taxon>Metazoa</taxon>
        <taxon>Chordata</taxon>
        <taxon>Craniata</taxon>
        <taxon>Vertebrata</taxon>
        <taxon>Euteleostomi</taxon>
        <taxon>Mammalia</taxon>
        <taxon>Eutheria</taxon>
        <taxon>Laurasiatheria</taxon>
        <taxon>Artiodactyla</taxon>
        <taxon>Ruminantia</taxon>
        <taxon>Pecora</taxon>
        <taxon>Cervidae</taxon>
        <taxon>Odocoileinae</taxon>
        <taxon>Rangifer</taxon>
    </lineage>
</organism>
<proteinExistence type="predicted"/>
<dbReference type="Proteomes" id="UP001162501">
    <property type="component" value="Chromosome 23"/>
</dbReference>
<reference evidence="1" key="1">
    <citation type="submission" date="2023-05" db="EMBL/GenBank/DDBJ databases">
        <authorList>
            <consortium name="ELIXIR-Norway"/>
        </authorList>
    </citation>
    <scope>NUCLEOTIDE SEQUENCE</scope>
</reference>
<dbReference type="EMBL" id="OX596107">
    <property type="protein sequence ID" value="CAN0184502.1"/>
    <property type="molecule type" value="Genomic_DNA"/>
</dbReference>
<accession>A0AC59Z301</accession>
<reference evidence="1" key="2">
    <citation type="submission" date="2025-03" db="EMBL/GenBank/DDBJ databases">
        <authorList>
            <consortium name="ELIXIR-Norway"/>
            <consortium name="Elixir Norway"/>
        </authorList>
    </citation>
    <scope>NUCLEOTIDE SEQUENCE</scope>
</reference>
<protein>
    <submittedName>
        <fullName evidence="1">Uncharacterized protein</fullName>
    </submittedName>
</protein>
<evidence type="ECO:0000313" key="2">
    <source>
        <dbReference type="Proteomes" id="UP001162501"/>
    </source>
</evidence>
<sequence length="157" mass="17270">MSRGPGPPRVNWGRGLGAPVPPLDKRLEQHHKAPALKRQRGAWIASRLHLLRRGLIWVVSAQILQAWLPFKGPTCPGVRTLRRTPVPVSVWLGWELLEAGREAAATLRHMHTVADLLNYAAGIKEPQGPGVCCSAVKKGPSGCWKPCHQGQRQQDPD</sequence>
<gene>
    <name evidence="1" type="ORF">MRATA1EN22A_LOCUS13309</name>
</gene>
<name>A0AC59Z301_RANTA</name>
<evidence type="ECO:0000313" key="1">
    <source>
        <dbReference type="EMBL" id="CAN0184502.1"/>
    </source>
</evidence>